<organism evidence="3 4">
    <name type="scientific">Podospora fimiseda</name>
    <dbReference type="NCBI Taxonomy" id="252190"/>
    <lineage>
        <taxon>Eukaryota</taxon>
        <taxon>Fungi</taxon>
        <taxon>Dikarya</taxon>
        <taxon>Ascomycota</taxon>
        <taxon>Pezizomycotina</taxon>
        <taxon>Sordariomycetes</taxon>
        <taxon>Sordariomycetidae</taxon>
        <taxon>Sordariales</taxon>
        <taxon>Podosporaceae</taxon>
        <taxon>Podospora</taxon>
    </lineage>
</organism>
<keyword evidence="1" id="KW-0539">Nucleus</keyword>
<proteinExistence type="predicted"/>
<accession>A0AAN7GNX1</accession>
<sequence length="609" mass="68199">MNTQSTGHNITAIPDDDETEPPNGRVPGNANFDTSSITPWDNIFGPNPPTWCNYAPGHTDNIIPESWLTSLNPELLNDHHIPATTHPQDLSLSVQSAGLMRHTAATVSSRTLSSTTLSPATVSTNIAPTDSPFLDHLFTAQSESQNQTSDVLAVSLWLDAPWVSDDPIWQLAALPGPGLPSPLSSEAAPTQQGPIQQTDQDSEGRGKKRKVSTDDEPRRATKNTRLTTTACARCRIYRMKCDEGVICANCEKALGSAKIFHLPCFRETIKQLPEFRWSLDYPQQRKIQVSFLYPTSARHVINQVPFLRVNCRRFLPGLSSILRDSVEAPDGETAEVEFPPFACIDAASNKFQRAMNTYLDACQSIAEQNIDLSTSDEIVKLTLDEARRYGRSRTSGAFLSELQPVIVGADKLDVPVFENPKFPEHGQVMIPVALNYQLDVVYIRYLEQHFKEVVSKLNKLIFGRHDKRETWYETFLCIFVLLATLENVYKSQIAYVRKYAGSDGNVFASANYVKRSMLEEWQRSAKNLIYHFRVVSKGMVPFSQTWTQDLQETAGIDDESLAYIRKISTLVASRRDELSSLCCSDSVDESPQPLMWIGRLFLDQILGMD</sequence>
<evidence type="ECO:0000313" key="4">
    <source>
        <dbReference type="Proteomes" id="UP001301958"/>
    </source>
</evidence>
<feature type="compositionally biased region" description="Low complexity" evidence="2">
    <location>
        <begin position="180"/>
        <end position="189"/>
    </location>
</feature>
<feature type="region of interest" description="Disordered" evidence="2">
    <location>
        <begin position="1"/>
        <end position="28"/>
    </location>
</feature>
<dbReference type="Proteomes" id="UP001301958">
    <property type="component" value="Unassembled WGS sequence"/>
</dbReference>
<name>A0AAN7GNX1_9PEZI</name>
<feature type="region of interest" description="Disordered" evidence="2">
    <location>
        <begin position="180"/>
        <end position="221"/>
    </location>
</feature>
<dbReference type="AlphaFoldDB" id="A0AAN7GNX1"/>
<dbReference type="InterPro" id="IPR001138">
    <property type="entry name" value="Zn2Cys6_DnaBD"/>
</dbReference>
<dbReference type="InterPro" id="IPR052973">
    <property type="entry name" value="Fungal_sec-metab_reg_TF"/>
</dbReference>
<dbReference type="SUPFAM" id="SSF57701">
    <property type="entry name" value="Zn2/Cys6 DNA-binding domain"/>
    <property type="match status" value="1"/>
</dbReference>
<dbReference type="PANTHER" id="PTHR35392:SF3">
    <property type="entry name" value="ZN(2)-C6 FUNGAL-TYPE DOMAIN-CONTAINING PROTEIN"/>
    <property type="match status" value="1"/>
</dbReference>
<evidence type="ECO:0000256" key="2">
    <source>
        <dbReference type="SAM" id="MobiDB-lite"/>
    </source>
</evidence>
<protein>
    <recommendedName>
        <fullName evidence="5">Zn(2)-C6 fungal-type domain-containing protein</fullName>
    </recommendedName>
</protein>
<evidence type="ECO:0000313" key="3">
    <source>
        <dbReference type="EMBL" id="KAK4223412.1"/>
    </source>
</evidence>
<dbReference type="GO" id="GO:0000981">
    <property type="term" value="F:DNA-binding transcription factor activity, RNA polymerase II-specific"/>
    <property type="evidence" value="ECO:0007669"/>
    <property type="project" value="InterPro"/>
</dbReference>
<evidence type="ECO:0008006" key="5">
    <source>
        <dbReference type="Google" id="ProtNLM"/>
    </source>
</evidence>
<feature type="compositionally biased region" description="Polar residues" evidence="2">
    <location>
        <begin position="190"/>
        <end position="199"/>
    </location>
</feature>
<reference evidence="3" key="1">
    <citation type="journal article" date="2023" name="Mol. Phylogenet. Evol.">
        <title>Genome-scale phylogeny and comparative genomics of the fungal order Sordariales.</title>
        <authorList>
            <person name="Hensen N."/>
            <person name="Bonometti L."/>
            <person name="Westerberg I."/>
            <person name="Brannstrom I.O."/>
            <person name="Guillou S."/>
            <person name="Cros-Aarteil S."/>
            <person name="Calhoun S."/>
            <person name="Haridas S."/>
            <person name="Kuo A."/>
            <person name="Mondo S."/>
            <person name="Pangilinan J."/>
            <person name="Riley R."/>
            <person name="LaButti K."/>
            <person name="Andreopoulos B."/>
            <person name="Lipzen A."/>
            <person name="Chen C."/>
            <person name="Yan M."/>
            <person name="Daum C."/>
            <person name="Ng V."/>
            <person name="Clum A."/>
            <person name="Steindorff A."/>
            <person name="Ohm R.A."/>
            <person name="Martin F."/>
            <person name="Silar P."/>
            <person name="Natvig D.O."/>
            <person name="Lalanne C."/>
            <person name="Gautier V."/>
            <person name="Ament-Velasquez S.L."/>
            <person name="Kruys A."/>
            <person name="Hutchinson M.I."/>
            <person name="Powell A.J."/>
            <person name="Barry K."/>
            <person name="Miller A.N."/>
            <person name="Grigoriev I.V."/>
            <person name="Debuchy R."/>
            <person name="Gladieux P."/>
            <person name="Hiltunen Thoren M."/>
            <person name="Johannesson H."/>
        </authorList>
    </citation>
    <scope>NUCLEOTIDE SEQUENCE</scope>
    <source>
        <strain evidence="3">CBS 990.96</strain>
    </source>
</reference>
<dbReference type="EMBL" id="MU865427">
    <property type="protein sequence ID" value="KAK4223412.1"/>
    <property type="molecule type" value="Genomic_DNA"/>
</dbReference>
<dbReference type="CDD" id="cd00067">
    <property type="entry name" value="GAL4"/>
    <property type="match status" value="1"/>
</dbReference>
<comment type="caution">
    <text evidence="3">The sequence shown here is derived from an EMBL/GenBank/DDBJ whole genome shotgun (WGS) entry which is preliminary data.</text>
</comment>
<dbReference type="GO" id="GO:0008270">
    <property type="term" value="F:zinc ion binding"/>
    <property type="evidence" value="ECO:0007669"/>
    <property type="project" value="InterPro"/>
</dbReference>
<dbReference type="PANTHER" id="PTHR35392">
    <property type="entry name" value="ZN(II)2CYS6 TRANSCRIPTION FACTOR (EUROFUNG)-RELATED-RELATED"/>
    <property type="match status" value="1"/>
</dbReference>
<dbReference type="InterPro" id="IPR036864">
    <property type="entry name" value="Zn2-C6_fun-type_DNA-bd_sf"/>
</dbReference>
<keyword evidence="4" id="KW-1185">Reference proteome</keyword>
<gene>
    <name evidence="3" type="ORF">QBC38DRAFT_459354</name>
</gene>
<evidence type="ECO:0000256" key="1">
    <source>
        <dbReference type="ARBA" id="ARBA00023242"/>
    </source>
</evidence>
<reference evidence="3" key="2">
    <citation type="submission" date="2023-05" db="EMBL/GenBank/DDBJ databases">
        <authorList>
            <consortium name="Lawrence Berkeley National Laboratory"/>
            <person name="Steindorff A."/>
            <person name="Hensen N."/>
            <person name="Bonometti L."/>
            <person name="Westerberg I."/>
            <person name="Brannstrom I.O."/>
            <person name="Guillou S."/>
            <person name="Cros-Aarteil S."/>
            <person name="Calhoun S."/>
            <person name="Haridas S."/>
            <person name="Kuo A."/>
            <person name="Mondo S."/>
            <person name="Pangilinan J."/>
            <person name="Riley R."/>
            <person name="Labutti K."/>
            <person name="Andreopoulos B."/>
            <person name="Lipzen A."/>
            <person name="Chen C."/>
            <person name="Yanf M."/>
            <person name="Daum C."/>
            <person name="Ng V."/>
            <person name="Clum A."/>
            <person name="Ohm R."/>
            <person name="Martin F."/>
            <person name="Silar P."/>
            <person name="Natvig D."/>
            <person name="Lalanne C."/>
            <person name="Gautier V."/>
            <person name="Ament-Velasquez S.L."/>
            <person name="Kruys A."/>
            <person name="Hutchinson M.I."/>
            <person name="Powell A.J."/>
            <person name="Barry K."/>
            <person name="Miller A.N."/>
            <person name="Grigoriev I.V."/>
            <person name="Debuchy R."/>
            <person name="Gladieux P."/>
            <person name="Thoren M.H."/>
            <person name="Johannesson H."/>
        </authorList>
    </citation>
    <scope>NUCLEOTIDE SEQUENCE</scope>
    <source>
        <strain evidence="3">CBS 990.96</strain>
    </source>
</reference>